<keyword evidence="3" id="KW-1185">Reference proteome</keyword>
<evidence type="ECO:0000313" key="3">
    <source>
        <dbReference type="Proteomes" id="UP000019678"/>
    </source>
</evidence>
<organism evidence="2 3">
    <name type="scientific">Chondromyces apiculatus DSM 436</name>
    <dbReference type="NCBI Taxonomy" id="1192034"/>
    <lineage>
        <taxon>Bacteria</taxon>
        <taxon>Pseudomonadati</taxon>
        <taxon>Myxococcota</taxon>
        <taxon>Polyangia</taxon>
        <taxon>Polyangiales</taxon>
        <taxon>Polyangiaceae</taxon>
        <taxon>Chondromyces</taxon>
    </lineage>
</organism>
<evidence type="ECO:0000256" key="1">
    <source>
        <dbReference type="SAM" id="MobiDB-lite"/>
    </source>
</evidence>
<gene>
    <name evidence="2" type="ORF">CAP_1133</name>
</gene>
<sequence length="117" mass="12718">MEWIVADLKRMLQTASIDPAPLHAALARAYQHLGRHEKTLQDEHPPSVIQSASNEPMAVLDQVAMRRLKAAVAKALAFGHALFDASCTHFAVGSAPRRSWAARCTPDPQGHPRGPPP</sequence>
<reference evidence="2 3" key="1">
    <citation type="submission" date="2013-05" db="EMBL/GenBank/DDBJ databases">
        <title>Genome assembly of Chondromyces apiculatus DSM 436.</title>
        <authorList>
            <person name="Sharma G."/>
            <person name="Khatri I."/>
            <person name="Kaur C."/>
            <person name="Mayilraj S."/>
            <person name="Subramanian S."/>
        </authorList>
    </citation>
    <scope>NUCLEOTIDE SEQUENCE [LARGE SCALE GENOMIC DNA]</scope>
    <source>
        <strain evidence="2 3">DSM 436</strain>
    </source>
</reference>
<feature type="region of interest" description="Disordered" evidence="1">
    <location>
        <begin position="98"/>
        <end position="117"/>
    </location>
</feature>
<proteinExistence type="predicted"/>
<accession>A0A017SV32</accession>
<dbReference type="EMBL" id="ASRX01000128">
    <property type="protein sequence ID" value="EYF00146.1"/>
    <property type="molecule type" value="Genomic_DNA"/>
</dbReference>
<feature type="compositionally biased region" description="Low complexity" evidence="1">
    <location>
        <begin position="106"/>
        <end position="117"/>
    </location>
</feature>
<dbReference type="Proteomes" id="UP000019678">
    <property type="component" value="Unassembled WGS sequence"/>
</dbReference>
<dbReference type="AlphaFoldDB" id="A0A017SV32"/>
<name>A0A017SV32_9BACT</name>
<comment type="caution">
    <text evidence="2">The sequence shown here is derived from an EMBL/GenBank/DDBJ whole genome shotgun (WGS) entry which is preliminary data.</text>
</comment>
<protein>
    <submittedName>
        <fullName evidence="2">Uncharacterized protein</fullName>
    </submittedName>
</protein>
<evidence type="ECO:0000313" key="2">
    <source>
        <dbReference type="EMBL" id="EYF00146.1"/>
    </source>
</evidence>